<comment type="similarity">
    <text evidence="1">Belongs to the N(4)/N(6)-methyltransferase family. N(4) subfamily.</text>
</comment>
<evidence type="ECO:0000256" key="8">
    <source>
        <dbReference type="ARBA" id="ARBA00049120"/>
    </source>
</evidence>
<dbReference type="EC" id="2.1.1.113" evidence="2"/>
<dbReference type="GO" id="GO:0015667">
    <property type="term" value="F:site-specific DNA-methyltransferase (cytosine-N4-specific) activity"/>
    <property type="evidence" value="ECO:0007669"/>
    <property type="project" value="UniProtKB-EC"/>
</dbReference>
<accession>X1ADP7</accession>
<evidence type="ECO:0000256" key="7">
    <source>
        <dbReference type="ARBA" id="ARBA00023125"/>
    </source>
</evidence>
<dbReference type="GO" id="GO:0008170">
    <property type="term" value="F:N-methyltransferase activity"/>
    <property type="evidence" value="ECO:0007669"/>
    <property type="project" value="InterPro"/>
</dbReference>
<sequence>MKITDIILQGDVYASLETLENNSISAAITSPPYWKQRDYGFEGQIGQEETPEGFIGHLLTIFSKLRDKLCENGIFFLNIGDKYQNQYGKSHLLMIPYRLAYHMVKEGWILVDIIIWHKPNHMPSSVKDRFSNTYEPVFVFARNKNNIYQKNRGNLLKINLQQLKWKHTAAFPEKLIEELLKRLKLKDFDLILDPFAG</sequence>
<dbReference type="InterPro" id="IPR001091">
    <property type="entry name" value="RM_Methyltransferase"/>
</dbReference>
<name>X1ADP7_9ZZZZ</name>
<comment type="catalytic activity">
    <reaction evidence="8">
        <text>a 2'-deoxycytidine in DNA + S-adenosyl-L-methionine = an N(4)-methyl-2'-deoxycytidine in DNA + S-adenosyl-L-homocysteine + H(+)</text>
        <dbReference type="Rhea" id="RHEA:16857"/>
        <dbReference type="Rhea" id="RHEA-COMP:11369"/>
        <dbReference type="Rhea" id="RHEA-COMP:13674"/>
        <dbReference type="ChEBI" id="CHEBI:15378"/>
        <dbReference type="ChEBI" id="CHEBI:57856"/>
        <dbReference type="ChEBI" id="CHEBI:59789"/>
        <dbReference type="ChEBI" id="CHEBI:85452"/>
        <dbReference type="ChEBI" id="CHEBI:137933"/>
        <dbReference type="EC" id="2.1.1.113"/>
    </reaction>
</comment>
<evidence type="ECO:0000259" key="9">
    <source>
        <dbReference type="Pfam" id="PF01555"/>
    </source>
</evidence>
<protein>
    <recommendedName>
        <fullName evidence="2">site-specific DNA-methyltransferase (cytosine-N(4)-specific)</fullName>
        <ecNumber evidence="2">2.1.1.113</ecNumber>
    </recommendedName>
</protein>
<feature type="non-terminal residue" evidence="10">
    <location>
        <position position="197"/>
    </location>
</feature>
<dbReference type="GO" id="GO:0003677">
    <property type="term" value="F:DNA binding"/>
    <property type="evidence" value="ECO:0007669"/>
    <property type="project" value="UniProtKB-KW"/>
</dbReference>
<evidence type="ECO:0000256" key="5">
    <source>
        <dbReference type="ARBA" id="ARBA00022691"/>
    </source>
</evidence>
<reference evidence="10" key="1">
    <citation type="journal article" date="2014" name="Front. Microbiol.">
        <title>High frequency of phylogenetically diverse reductive dehalogenase-homologous genes in deep subseafloor sedimentary metagenomes.</title>
        <authorList>
            <person name="Kawai M."/>
            <person name="Futagami T."/>
            <person name="Toyoda A."/>
            <person name="Takaki Y."/>
            <person name="Nishi S."/>
            <person name="Hori S."/>
            <person name="Arai W."/>
            <person name="Tsubouchi T."/>
            <person name="Morono Y."/>
            <person name="Uchiyama I."/>
            <person name="Ito T."/>
            <person name="Fujiyama A."/>
            <person name="Inagaki F."/>
            <person name="Takami H."/>
        </authorList>
    </citation>
    <scope>NUCLEOTIDE SEQUENCE</scope>
    <source>
        <strain evidence="10">Expedition CK06-06</strain>
    </source>
</reference>
<keyword evidence="5" id="KW-0949">S-adenosyl-L-methionine</keyword>
<keyword evidence="4" id="KW-0808">Transferase</keyword>
<organism evidence="10">
    <name type="scientific">marine sediment metagenome</name>
    <dbReference type="NCBI Taxonomy" id="412755"/>
    <lineage>
        <taxon>unclassified sequences</taxon>
        <taxon>metagenomes</taxon>
        <taxon>ecological metagenomes</taxon>
    </lineage>
</organism>
<keyword evidence="3" id="KW-0489">Methyltransferase</keyword>
<evidence type="ECO:0000313" key="10">
    <source>
        <dbReference type="EMBL" id="GAG70793.1"/>
    </source>
</evidence>
<dbReference type="AlphaFoldDB" id="X1ADP7"/>
<comment type="caution">
    <text evidence="10">The sequence shown here is derived from an EMBL/GenBank/DDBJ whole genome shotgun (WGS) entry which is preliminary data.</text>
</comment>
<feature type="domain" description="DNA methylase N-4/N-6" evidence="9">
    <location>
        <begin position="25"/>
        <end position="197"/>
    </location>
</feature>
<dbReference type="InterPro" id="IPR002941">
    <property type="entry name" value="DNA_methylase_N4/N6"/>
</dbReference>
<dbReference type="GO" id="GO:0032259">
    <property type="term" value="P:methylation"/>
    <property type="evidence" value="ECO:0007669"/>
    <property type="project" value="UniProtKB-KW"/>
</dbReference>
<dbReference type="InterPro" id="IPR017985">
    <property type="entry name" value="MeTrfase_CN4_CS"/>
</dbReference>
<dbReference type="InterPro" id="IPR029063">
    <property type="entry name" value="SAM-dependent_MTases_sf"/>
</dbReference>
<keyword evidence="7" id="KW-0238">DNA-binding</keyword>
<dbReference type="EMBL" id="BART01006858">
    <property type="protein sequence ID" value="GAG70793.1"/>
    <property type="molecule type" value="Genomic_DNA"/>
</dbReference>
<dbReference type="SUPFAM" id="SSF53335">
    <property type="entry name" value="S-adenosyl-L-methionine-dependent methyltransferases"/>
    <property type="match status" value="1"/>
</dbReference>
<dbReference type="PRINTS" id="PR00508">
    <property type="entry name" value="S21N4MTFRASE"/>
</dbReference>
<dbReference type="Gene3D" id="3.40.50.150">
    <property type="entry name" value="Vaccinia Virus protein VP39"/>
    <property type="match status" value="1"/>
</dbReference>
<evidence type="ECO:0000256" key="2">
    <source>
        <dbReference type="ARBA" id="ARBA00012185"/>
    </source>
</evidence>
<evidence type="ECO:0000256" key="3">
    <source>
        <dbReference type="ARBA" id="ARBA00022603"/>
    </source>
</evidence>
<evidence type="ECO:0000256" key="1">
    <source>
        <dbReference type="ARBA" id="ARBA00010203"/>
    </source>
</evidence>
<dbReference type="Pfam" id="PF01555">
    <property type="entry name" value="N6_N4_Mtase"/>
    <property type="match status" value="1"/>
</dbReference>
<proteinExistence type="inferred from homology"/>
<evidence type="ECO:0000256" key="6">
    <source>
        <dbReference type="ARBA" id="ARBA00022747"/>
    </source>
</evidence>
<gene>
    <name evidence="10" type="ORF">S01H4_15648</name>
</gene>
<dbReference type="GO" id="GO:0009307">
    <property type="term" value="P:DNA restriction-modification system"/>
    <property type="evidence" value="ECO:0007669"/>
    <property type="project" value="UniProtKB-KW"/>
</dbReference>
<evidence type="ECO:0000256" key="4">
    <source>
        <dbReference type="ARBA" id="ARBA00022679"/>
    </source>
</evidence>
<dbReference type="PROSITE" id="PS00093">
    <property type="entry name" value="N4_MTASE"/>
    <property type="match status" value="1"/>
</dbReference>
<keyword evidence="6" id="KW-0680">Restriction system</keyword>